<dbReference type="EMBL" id="KZ293668">
    <property type="protein sequence ID" value="PBK89468.1"/>
    <property type="molecule type" value="Genomic_DNA"/>
</dbReference>
<feature type="compositionally biased region" description="Basic and acidic residues" evidence="1">
    <location>
        <begin position="86"/>
        <end position="98"/>
    </location>
</feature>
<evidence type="ECO:0000313" key="3">
    <source>
        <dbReference type="Proteomes" id="UP000217790"/>
    </source>
</evidence>
<evidence type="ECO:0000256" key="1">
    <source>
        <dbReference type="SAM" id="MobiDB-lite"/>
    </source>
</evidence>
<protein>
    <submittedName>
        <fullName evidence="2">Uncharacterized protein</fullName>
    </submittedName>
</protein>
<accession>A0A2H3DF33</accession>
<proteinExistence type="predicted"/>
<name>A0A2H3DF33_ARMGA</name>
<reference evidence="3" key="1">
    <citation type="journal article" date="2017" name="Nat. Ecol. Evol.">
        <title>Genome expansion and lineage-specific genetic innovations in the forest pathogenic fungi Armillaria.</title>
        <authorList>
            <person name="Sipos G."/>
            <person name="Prasanna A.N."/>
            <person name="Walter M.C."/>
            <person name="O'Connor E."/>
            <person name="Balint B."/>
            <person name="Krizsan K."/>
            <person name="Kiss B."/>
            <person name="Hess J."/>
            <person name="Varga T."/>
            <person name="Slot J."/>
            <person name="Riley R."/>
            <person name="Boka B."/>
            <person name="Rigling D."/>
            <person name="Barry K."/>
            <person name="Lee J."/>
            <person name="Mihaltcheva S."/>
            <person name="LaButti K."/>
            <person name="Lipzen A."/>
            <person name="Waldron R."/>
            <person name="Moloney N.M."/>
            <person name="Sperisen C."/>
            <person name="Kredics L."/>
            <person name="Vagvoelgyi C."/>
            <person name="Patrignani A."/>
            <person name="Fitzpatrick D."/>
            <person name="Nagy I."/>
            <person name="Doyle S."/>
            <person name="Anderson J.B."/>
            <person name="Grigoriev I.V."/>
            <person name="Gueldener U."/>
            <person name="Muensterkoetter M."/>
            <person name="Nagy L.G."/>
        </authorList>
    </citation>
    <scope>NUCLEOTIDE SEQUENCE [LARGE SCALE GENOMIC DNA]</scope>
    <source>
        <strain evidence="3">Ar21-2</strain>
    </source>
</reference>
<feature type="region of interest" description="Disordered" evidence="1">
    <location>
        <begin position="86"/>
        <end position="113"/>
    </location>
</feature>
<dbReference type="InParanoid" id="A0A2H3DF33"/>
<dbReference type="OMA" id="LEHMAIM"/>
<sequence length="113" mass="12890">MRAAQSTIGDDIQDEEDIFIEHDNVNVESADSTREISSDHDKCTSNKHHTQGELDITWEEVKYKVNGDFEDSDGYEFLEHMAIMREDEETEKSSDKGGDTTAYEIAVEEIEPD</sequence>
<gene>
    <name evidence="2" type="ORF">ARMGADRAFT_1033045</name>
</gene>
<dbReference type="Proteomes" id="UP000217790">
    <property type="component" value="Unassembled WGS sequence"/>
</dbReference>
<keyword evidence="3" id="KW-1185">Reference proteome</keyword>
<organism evidence="2 3">
    <name type="scientific">Armillaria gallica</name>
    <name type="common">Bulbous honey fungus</name>
    <name type="synonym">Armillaria bulbosa</name>
    <dbReference type="NCBI Taxonomy" id="47427"/>
    <lineage>
        <taxon>Eukaryota</taxon>
        <taxon>Fungi</taxon>
        <taxon>Dikarya</taxon>
        <taxon>Basidiomycota</taxon>
        <taxon>Agaricomycotina</taxon>
        <taxon>Agaricomycetes</taxon>
        <taxon>Agaricomycetidae</taxon>
        <taxon>Agaricales</taxon>
        <taxon>Marasmiineae</taxon>
        <taxon>Physalacriaceae</taxon>
        <taxon>Armillaria</taxon>
    </lineage>
</organism>
<dbReference type="AlphaFoldDB" id="A0A2H3DF33"/>
<evidence type="ECO:0000313" key="2">
    <source>
        <dbReference type="EMBL" id="PBK89468.1"/>
    </source>
</evidence>